<dbReference type="OrthoDB" id="5427872at2759"/>
<dbReference type="Proteomes" id="UP000237438">
    <property type="component" value="Unassembled WGS sequence"/>
</dbReference>
<feature type="domain" description="Chromo" evidence="3">
    <location>
        <begin position="55"/>
        <end position="113"/>
    </location>
</feature>
<feature type="region of interest" description="Disordered" evidence="2">
    <location>
        <begin position="128"/>
        <end position="151"/>
    </location>
</feature>
<dbReference type="InterPro" id="IPR000953">
    <property type="entry name" value="Chromo/chromo_shadow_dom"/>
</dbReference>
<dbReference type="Gene3D" id="2.40.50.40">
    <property type="match status" value="1"/>
</dbReference>
<organism evidence="4 5">
    <name type="scientific">Erysiphe pulchra</name>
    <dbReference type="NCBI Taxonomy" id="225359"/>
    <lineage>
        <taxon>Eukaryota</taxon>
        <taxon>Fungi</taxon>
        <taxon>Dikarya</taxon>
        <taxon>Ascomycota</taxon>
        <taxon>Pezizomycotina</taxon>
        <taxon>Leotiomycetes</taxon>
        <taxon>Erysiphales</taxon>
        <taxon>Erysiphaceae</taxon>
        <taxon>Erysiphe</taxon>
    </lineage>
</organism>
<sequence length="151" mass="18162">IKAMKGYSYELELPENWRMSKLFHADRLRKDSNNPLPGQEYERPNPDIVNDEEEWEVENILSSRIHYGKLQYMVQWRDWDPNPEYYNADNFINAPFKIRDFHEQNPNCEGPPARLKNWEKAFAREEFLKPHKDDNKPAHPLKGLVTSHRRK</sequence>
<dbReference type="AlphaFoldDB" id="A0A2S4PI39"/>
<reference evidence="4 5" key="1">
    <citation type="submission" date="2017-10" db="EMBL/GenBank/DDBJ databases">
        <title>Development of genomic resources for the powdery mildew, Erysiphe pulchra.</title>
        <authorList>
            <person name="Wadl P.A."/>
            <person name="Mack B.M."/>
            <person name="Moore G."/>
            <person name="Beltz S.B."/>
        </authorList>
    </citation>
    <scope>NUCLEOTIDE SEQUENCE [LARGE SCALE GENOMIC DNA]</scope>
    <source>
        <strain evidence="4">Cflorida</strain>
    </source>
</reference>
<gene>
    <name evidence="4" type="ORF">EPUL_006560</name>
</gene>
<evidence type="ECO:0000313" key="5">
    <source>
        <dbReference type="Proteomes" id="UP000237438"/>
    </source>
</evidence>
<dbReference type="SMART" id="SM00298">
    <property type="entry name" value="CHROMO"/>
    <property type="match status" value="1"/>
</dbReference>
<comment type="caution">
    <text evidence="4">The sequence shown here is derived from an EMBL/GenBank/DDBJ whole genome shotgun (WGS) entry which is preliminary data.</text>
</comment>
<dbReference type="PROSITE" id="PS50013">
    <property type="entry name" value="CHROMO_2"/>
    <property type="match status" value="1"/>
</dbReference>
<dbReference type="STRING" id="225359.A0A2S4PI39"/>
<feature type="compositionally biased region" description="Basic and acidic residues" evidence="2">
    <location>
        <begin position="128"/>
        <end position="137"/>
    </location>
</feature>
<evidence type="ECO:0000256" key="2">
    <source>
        <dbReference type="SAM" id="MobiDB-lite"/>
    </source>
</evidence>
<dbReference type="EMBL" id="PEDP01009353">
    <property type="protein sequence ID" value="POS81695.1"/>
    <property type="molecule type" value="Genomic_DNA"/>
</dbReference>
<proteinExistence type="predicted"/>
<dbReference type="InterPro" id="IPR016197">
    <property type="entry name" value="Chromo-like_dom_sf"/>
</dbReference>
<dbReference type="SUPFAM" id="SSF54160">
    <property type="entry name" value="Chromo domain-like"/>
    <property type="match status" value="1"/>
</dbReference>
<keyword evidence="5" id="KW-1185">Reference proteome</keyword>
<evidence type="ECO:0000256" key="1">
    <source>
        <dbReference type="ARBA" id="ARBA00011353"/>
    </source>
</evidence>
<evidence type="ECO:0000313" key="4">
    <source>
        <dbReference type="EMBL" id="POS81695.1"/>
    </source>
</evidence>
<feature type="non-terminal residue" evidence="4">
    <location>
        <position position="1"/>
    </location>
</feature>
<evidence type="ECO:0000259" key="3">
    <source>
        <dbReference type="PROSITE" id="PS50013"/>
    </source>
</evidence>
<name>A0A2S4PI39_9PEZI</name>
<dbReference type="GO" id="GO:0006338">
    <property type="term" value="P:chromatin remodeling"/>
    <property type="evidence" value="ECO:0007669"/>
    <property type="project" value="UniProtKB-ARBA"/>
</dbReference>
<accession>A0A2S4PI39</accession>
<comment type="subunit">
    <text evidence="1">Component of the NuA4 histone acetyltransferase complex.</text>
</comment>
<protein>
    <recommendedName>
        <fullName evidence="3">Chromo domain-containing protein</fullName>
    </recommendedName>
</protein>